<protein>
    <submittedName>
        <fullName evidence="2">Uncharacterized protein</fullName>
    </submittedName>
</protein>
<keyword evidence="1" id="KW-0472">Membrane</keyword>
<proteinExistence type="predicted"/>
<gene>
    <name evidence="2" type="ORF">PFFCH_03270</name>
</gene>
<name>A0A024VKP8_PLAFA</name>
<keyword evidence="1" id="KW-1133">Transmembrane helix</keyword>
<dbReference type="AlphaFoldDB" id="A0A024VKP8"/>
<dbReference type="EMBL" id="KI927978">
    <property type="protein sequence ID" value="ETW29304.1"/>
    <property type="molecule type" value="Genomic_DNA"/>
</dbReference>
<dbReference type="Proteomes" id="UP000030656">
    <property type="component" value="Unassembled WGS sequence"/>
</dbReference>
<reference evidence="2 3" key="2">
    <citation type="submission" date="2013-02" db="EMBL/GenBank/DDBJ databases">
        <title>The Genome Sequence of Plasmodium falciparum FCH/4.</title>
        <authorList>
            <consortium name="The Broad Institute Genome Sequencing Platform"/>
            <consortium name="The Broad Institute Genome Sequencing Center for Infectious Disease"/>
            <person name="Neafsey D."/>
            <person name="Cheeseman I."/>
            <person name="Volkman S."/>
            <person name="Adams J."/>
            <person name="Walker B."/>
            <person name="Young S.K."/>
            <person name="Zeng Q."/>
            <person name="Gargeya S."/>
            <person name="Fitzgerald M."/>
            <person name="Haas B."/>
            <person name="Abouelleil A."/>
            <person name="Alvarado L."/>
            <person name="Arachchi H.M."/>
            <person name="Berlin A.M."/>
            <person name="Chapman S.B."/>
            <person name="Dewar J."/>
            <person name="Goldberg J."/>
            <person name="Griggs A."/>
            <person name="Gujja S."/>
            <person name="Hansen M."/>
            <person name="Howarth C."/>
            <person name="Imamovic A."/>
            <person name="Larimer J."/>
            <person name="McCowan C."/>
            <person name="Murphy C."/>
            <person name="Neiman D."/>
            <person name="Pearson M."/>
            <person name="Priest M."/>
            <person name="Roberts A."/>
            <person name="Saif S."/>
            <person name="Shea T."/>
            <person name="Sisk P."/>
            <person name="Sykes S."/>
            <person name="Wortman J."/>
            <person name="Nusbaum C."/>
            <person name="Birren B."/>
        </authorList>
    </citation>
    <scope>NUCLEOTIDE SEQUENCE [LARGE SCALE GENOMIC DNA]</scope>
    <source>
        <strain evidence="2 3">FCH/4</strain>
    </source>
</reference>
<organism evidence="2 3">
    <name type="scientific">Plasmodium falciparum FCH/4</name>
    <dbReference type="NCBI Taxonomy" id="1036724"/>
    <lineage>
        <taxon>Eukaryota</taxon>
        <taxon>Sar</taxon>
        <taxon>Alveolata</taxon>
        <taxon>Apicomplexa</taxon>
        <taxon>Aconoidasida</taxon>
        <taxon>Haemosporida</taxon>
        <taxon>Plasmodiidae</taxon>
        <taxon>Plasmodium</taxon>
        <taxon>Plasmodium (Laverania)</taxon>
    </lineage>
</organism>
<sequence>MHLALIKRYFMSLIFIMLSYIMIEIVKDK</sequence>
<evidence type="ECO:0000313" key="2">
    <source>
        <dbReference type="EMBL" id="ETW29304.1"/>
    </source>
</evidence>
<evidence type="ECO:0000256" key="1">
    <source>
        <dbReference type="SAM" id="Phobius"/>
    </source>
</evidence>
<accession>A0A024VKP8</accession>
<evidence type="ECO:0000313" key="3">
    <source>
        <dbReference type="Proteomes" id="UP000030656"/>
    </source>
</evidence>
<reference evidence="2 3" key="1">
    <citation type="submission" date="2013-02" db="EMBL/GenBank/DDBJ databases">
        <title>The Genome Annotation of Plasmodium falciparum FCH/4.</title>
        <authorList>
            <consortium name="The Broad Institute Genome Sequencing Platform"/>
            <consortium name="The Broad Institute Genome Sequencing Center for Infectious Disease"/>
            <person name="Neafsey D."/>
            <person name="Hoffman S."/>
            <person name="Volkman S."/>
            <person name="Rosenthal P."/>
            <person name="Walker B."/>
            <person name="Young S.K."/>
            <person name="Zeng Q."/>
            <person name="Gargeya S."/>
            <person name="Fitzgerald M."/>
            <person name="Haas B."/>
            <person name="Abouelleil A."/>
            <person name="Allen A.W."/>
            <person name="Alvarado L."/>
            <person name="Arachchi H.M."/>
            <person name="Berlin A.M."/>
            <person name="Chapman S.B."/>
            <person name="Gainer-Dewar J."/>
            <person name="Goldberg J."/>
            <person name="Griggs A."/>
            <person name="Gujja S."/>
            <person name="Hansen M."/>
            <person name="Howarth C."/>
            <person name="Imamovic A."/>
            <person name="Ireland A."/>
            <person name="Larimer J."/>
            <person name="McCowan C."/>
            <person name="Murphy C."/>
            <person name="Pearson M."/>
            <person name="Poon T.W."/>
            <person name="Priest M."/>
            <person name="Roberts A."/>
            <person name="Saif S."/>
            <person name="Shea T."/>
            <person name="Sisk P."/>
            <person name="Sykes S."/>
            <person name="Wortman J."/>
            <person name="Nusbaum C."/>
            <person name="Birren B."/>
        </authorList>
    </citation>
    <scope>NUCLEOTIDE SEQUENCE [LARGE SCALE GENOMIC DNA]</scope>
    <source>
        <strain evidence="2 3">FCH/4</strain>
    </source>
</reference>
<feature type="transmembrane region" description="Helical" evidence="1">
    <location>
        <begin position="6"/>
        <end position="26"/>
    </location>
</feature>
<keyword evidence="1" id="KW-0812">Transmembrane</keyword>